<dbReference type="Proteomes" id="UP000054097">
    <property type="component" value="Unassembled WGS sequence"/>
</dbReference>
<sequence length="70" mass="8396">MTKLKQSFYGQFYSSHRWRCGWSNIRRSNTGPRCLVLAASSRTPRTAYSRCRATYLWTRRGFWRSRRDVG</sequence>
<dbReference type="HOGENOM" id="CLU_2759404_0_0_1"/>
<reference evidence="2" key="2">
    <citation type="submission" date="2015-01" db="EMBL/GenBank/DDBJ databases">
        <title>Evolutionary Origins and Diversification of the Mycorrhizal Mutualists.</title>
        <authorList>
            <consortium name="DOE Joint Genome Institute"/>
            <consortium name="Mycorrhizal Genomics Consortium"/>
            <person name="Kohler A."/>
            <person name="Kuo A."/>
            <person name="Nagy L.G."/>
            <person name="Floudas D."/>
            <person name="Copeland A."/>
            <person name="Barry K.W."/>
            <person name="Cichocki N."/>
            <person name="Veneault-Fourrey C."/>
            <person name="LaButti K."/>
            <person name="Lindquist E.A."/>
            <person name="Lipzen A."/>
            <person name="Lundell T."/>
            <person name="Morin E."/>
            <person name="Murat C."/>
            <person name="Riley R."/>
            <person name="Ohm R."/>
            <person name="Sun H."/>
            <person name="Tunlid A."/>
            <person name="Henrissat B."/>
            <person name="Grigoriev I.V."/>
            <person name="Hibbett D.S."/>
            <person name="Martin F."/>
        </authorList>
    </citation>
    <scope>NUCLEOTIDE SEQUENCE [LARGE SCALE GENOMIC DNA]</scope>
    <source>
        <strain evidence="2">MAFF 305830</strain>
    </source>
</reference>
<evidence type="ECO:0000313" key="2">
    <source>
        <dbReference type="Proteomes" id="UP000054097"/>
    </source>
</evidence>
<reference evidence="1 2" key="1">
    <citation type="submission" date="2014-04" db="EMBL/GenBank/DDBJ databases">
        <authorList>
            <consortium name="DOE Joint Genome Institute"/>
            <person name="Kuo A."/>
            <person name="Zuccaro A."/>
            <person name="Kohler A."/>
            <person name="Nagy L.G."/>
            <person name="Floudas D."/>
            <person name="Copeland A."/>
            <person name="Barry K.W."/>
            <person name="Cichocki N."/>
            <person name="Veneault-Fourrey C."/>
            <person name="LaButti K."/>
            <person name="Lindquist E.A."/>
            <person name="Lipzen A."/>
            <person name="Lundell T."/>
            <person name="Morin E."/>
            <person name="Murat C."/>
            <person name="Sun H."/>
            <person name="Tunlid A."/>
            <person name="Henrissat B."/>
            <person name="Grigoriev I.V."/>
            <person name="Hibbett D.S."/>
            <person name="Martin F."/>
            <person name="Nordberg H.P."/>
            <person name="Cantor M.N."/>
            <person name="Hua S.X."/>
        </authorList>
    </citation>
    <scope>NUCLEOTIDE SEQUENCE [LARGE SCALE GENOMIC DNA]</scope>
    <source>
        <strain evidence="1 2">MAFF 305830</strain>
    </source>
</reference>
<dbReference type="EMBL" id="KN824280">
    <property type="protein sequence ID" value="KIM32101.1"/>
    <property type="molecule type" value="Genomic_DNA"/>
</dbReference>
<evidence type="ECO:0000313" key="1">
    <source>
        <dbReference type="EMBL" id="KIM32101.1"/>
    </source>
</evidence>
<proteinExistence type="predicted"/>
<name>A0A0C3BKY3_SERVB</name>
<gene>
    <name evidence="1" type="ORF">M408DRAFT_326778</name>
</gene>
<accession>A0A0C3BKY3</accession>
<dbReference type="AlphaFoldDB" id="A0A0C3BKY3"/>
<keyword evidence="2" id="KW-1185">Reference proteome</keyword>
<organism evidence="1 2">
    <name type="scientific">Serendipita vermifera MAFF 305830</name>
    <dbReference type="NCBI Taxonomy" id="933852"/>
    <lineage>
        <taxon>Eukaryota</taxon>
        <taxon>Fungi</taxon>
        <taxon>Dikarya</taxon>
        <taxon>Basidiomycota</taxon>
        <taxon>Agaricomycotina</taxon>
        <taxon>Agaricomycetes</taxon>
        <taxon>Sebacinales</taxon>
        <taxon>Serendipitaceae</taxon>
        <taxon>Serendipita</taxon>
    </lineage>
</organism>
<protein>
    <submittedName>
        <fullName evidence="1">Uncharacterized protein</fullName>
    </submittedName>
</protein>